<reference evidence="1" key="1">
    <citation type="submission" date="2014-11" db="EMBL/GenBank/DDBJ databases">
        <authorList>
            <person name="Amaro Gonzalez C."/>
        </authorList>
    </citation>
    <scope>NUCLEOTIDE SEQUENCE</scope>
</reference>
<proteinExistence type="predicted"/>
<dbReference type="EMBL" id="GBXM01006499">
    <property type="protein sequence ID" value="JAI02079.1"/>
    <property type="molecule type" value="Transcribed_RNA"/>
</dbReference>
<reference evidence="1" key="2">
    <citation type="journal article" date="2015" name="Fish Shellfish Immunol.">
        <title>Early steps in the European eel (Anguilla anguilla)-Vibrio vulnificus interaction in the gills: Role of the RtxA13 toxin.</title>
        <authorList>
            <person name="Callol A."/>
            <person name="Pajuelo D."/>
            <person name="Ebbesson L."/>
            <person name="Teles M."/>
            <person name="MacKenzie S."/>
            <person name="Amaro C."/>
        </authorList>
    </citation>
    <scope>NUCLEOTIDE SEQUENCE</scope>
</reference>
<dbReference type="AlphaFoldDB" id="A0A0E9XK60"/>
<evidence type="ECO:0000313" key="1">
    <source>
        <dbReference type="EMBL" id="JAI02079.1"/>
    </source>
</evidence>
<accession>A0A0E9XK60</accession>
<organism evidence="1">
    <name type="scientific">Anguilla anguilla</name>
    <name type="common">European freshwater eel</name>
    <name type="synonym">Muraena anguilla</name>
    <dbReference type="NCBI Taxonomy" id="7936"/>
    <lineage>
        <taxon>Eukaryota</taxon>
        <taxon>Metazoa</taxon>
        <taxon>Chordata</taxon>
        <taxon>Craniata</taxon>
        <taxon>Vertebrata</taxon>
        <taxon>Euteleostomi</taxon>
        <taxon>Actinopterygii</taxon>
        <taxon>Neopterygii</taxon>
        <taxon>Teleostei</taxon>
        <taxon>Anguilliformes</taxon>
        <taxon>Anguillidae</taxon>
        <taxon>Anguilla</taxon>
    </lineage>
</organism>
<name>A0A0E9XK60_ANGAN</name>
<sequence length="37" mass="3983">MQRPSVPPTLNTFSALKLYSCIPEEHGGHPESSTPSS</sequence>
<protein>
    <submittedName>
        <fullName evidence="1">Uncharacterized protein</fullName>
    </submittedName>
</protein>